<evidence type="ECO:0000313" key="2">
    <source>
        <dbReference type="EMBL" id="MDY0409977.1"/>
    </source>
</evidence>
<accession>A0ABU5CVY4</accession>
<dbReference type="Proteomes" id="UP001275315">
    <property type="component" value="Unassembled WGS sequence"/>
</dbReference>
<dbReference type="GO" id="GO:0032259">
    <property type="term" value="P:methylation"/>
    <property type="evidence" value="ECO:0007669"/>
    <property type="project" value="UniProtKB-KW"/>
</dbReference>
<dbReference type="InterPro" id="IPR029063">
    <property type="entry name" value="SAM-dependent_MTases_sf"/>
</dbReference>
<dbReference type="Pfam" id="PF13649">
    <property type="entry name" value="Methyltransf_25"/>
    <property type="match status" value="1"/>
</dbReference>
<evidence type="ECO:0000259" key="1">
    <source>
        <dbReference type="Pfam" id="PF13649"/>
    </source>
</evidence>
<keyword evidence="2" id="KW-0808">Transferase</keyword>
<comment type="caution">
    <text evidence="2">The sequence shown here is derived from an EMBL/GenBank/DDBJ whole genome shotgun (WGS) entry which is preliminary data.</text>
</comment>
<name>A0ABU5CVY4_9BACI</name>
<organism evidence="2 3">
    <name type="scientific">Paracerasibacillus soli</name>
    <dbReference type="NCBI Taxonomy" id="480284"/>
    <lineage>
        <taxon>Bacteria</taxon>
        <taxon>Bacillati</taxon>
        <taxon>Bacillota</taxon>
        <taxon>Bacilli</taxon>
        <taxon>Bacillales</taxon>
        <taxon>Bacillaceae</taxon>
        <taxon>Paracerasibacillus</taxon>
    </lineage>
</organism>
<gene>
    <name evidence="2" type="ORF">RWD45_17065</name>
</gene>
<dbReference type="InterPro" id="IPR041698">
    <property type="entry name" value="Methyltransf_25"/>
</dbReference>
<dbReference type="SUPFAM" id="SSF53335">
    <property type="entry name" value="S-adenosyl-L-methionine-dependent methyltransferases"/>
    <property type="match status" value="1"/>
</dbReference>
<dbReference type="CDD" id="cd02440">
    <property type="entry name" value="AdoMet_MTases"/>
    <property type="match status" value="1"/>
</dbReference>
<protein>
    <submittedName>
        <fullName evidence="2">Methyltransferase domain-containing protein</fullName>
    </submittedName>
</protein>
<keyword evidence="2" id="KW-0489">Methyltransferase</keyword>
<dbReference type="RefSeq" id="WP_320380834.1">
    <property type="nucleotide sequence ID" value="NZ_JAWDIQ010000003.1"/>
</dbReference>
<proteinExistence type="predicted"/>
<reference evidence="2 3" key="1">
    <citation type="submission" date="2023-10" db="EMBL/GenBank/DDBJ databases">
        <title>Virgibacillus soli CC-YMP-6 genome.</title>
        <authorList>
            <person name="Miliotis G."/>
            <person name="Sengupta P."/>
            <person name="Hameed A."/>
            <person name="Chuvochina M."/>
            <person name="Mcdonagh F."/>
            <person name="Simpson A.C."/>
            <person name="Singh N.K."/>
            <person name="Rekha P.D."/>
            <person name="Raman K."/>
            <person name="Hugenholtz P."/>
            <person name="Venkateswaran K."/>
        </authorList>
    </citation>
    <scope>NUCLEOTIDE SEQUENCE [LARGE SCALE GENOMIC DNA]</scope>
    <source>
        <strain evidence="2 3">CC-YMP-6</strain>
    </source>
</reference>
<sequence length="249" mass="28451">MEWVKDFYDKQYHYTKVDQPKPGIDTYHTELVMKLESLANQPLSSLLELGAGSGEVAMAAAQKGYDVTAIELVPALVEKMNETAKMYSYKGTFTSICGDFYNVDFNEKFDLVYYIDGFGVGNDEDQRRLLKRINSWLTPNGCALIDIYTPWHWSKHAGQTMEFRSFSRKYDYDFSGARMLDTWWTASTEPITQSLRCYAPADLYMLLEGTGLKIADVVPGGSMNYETWEFKEHAPLDEAMSYMVKLVKG</sequence>
<dbReference type="GO" id="GO:0008168">
    <property type="term" value="F:methyltransferase activity"/>
    <property type="evidence" value="ECO:0007669"/>
    <property type="project" value="UniProtKB-KW"/>
</dbReference>
<dbReference type="EMBL" id="JAWDIQ010000003">
    <property type="protein sequence ID" value="MDY0409977.1"/>
    <property type="molecule type" value="Genomic_DNA"/>
</dbReference>
<evidence type="ECO:0000313" key="3">
    <source>
        <dbReference type="Proteomes" id="UP001275315"/>
    </source>
</evidence>
<feature type="domain" description="Methyltransferase" evidence="1">
    <location>
        <begin position="47"/>
        <end position="141"/>
    </location>
</feature>
<dbReference type="Gene3D" id="3.40.50.150">
    <property type="entry name" value="Vaccinia Virus protein VP39"/>
    <property type="match status" value="1"/>
</dbReference>
<keyword evidence="3" id="KW-1185">Reference proteome</keyword>